<dbReference type="InterPro" id="IPR036390">
    <property type="entry name" value="WH_DNA-bd_sf"/>
</dbReference>
<dbReference type="Gene3D" id="1.10.10.10">
    <property type="entry name" value="Winged helix-like DNA-binding domain superfamily/Winged helix DNA-binding domain"/>
    <property type="match status" value="1"/>
</dbReference>
<evidence type="ECO:0000313" key="2">
    <source>
        <dbReference type="EMBL" id="MFC0686477.1"/>
    </source>
</evidence>
<keyword evidence="3" id="KW-1185">Reference proteome</keyword>
<evidence type="ECO:0000313" key="3">
    <source>
        <dbReference type="Proteomes" id="UP001589858"/>
    </source>
</evidence>
<gene>
    <name evidence="2" type="ORF">ACFFF8_17980</name>
</gene>
<dbReference type="SUPFAM" id="SSF46785">
    <property type="entry name" value="Winged helix' DNA-binding domain"/>
    <property type="match status" value="1"/>
</dbReference>
<feature type="domain" description="HTH iclR-type" evidence="1">
    <location>
        <begin position="8"/>
        <end position="36"/>
    </location>
</feature>
<accession>A0ABV6SB64</accession>
<dbReference type="EMBL" id="JBHLTM010000070">
    <property type="protein sequence ID" value="MFC0686477.1"/>
    <property type="molecule type" value="Genomic_DNA"/>
</dbReference>
<dbReference type="InterPro" id="IPR036388">
    <property type="entry name" value="WH-like_DNA-bd_sf"/>
</dbReference>
<dbReference type="InterPro" id="IPR005471">
    <property type="entry name" value="Tscrpt_reg_IclR_N"/>
</dbReference>
<reference evidence="2 3" key="1">
    <citation type="submission" date="2024-09" db="EMBL/GenBank/DDBJ databases">
        <authorList>
            <person name="Sun Q."/>
            <person name="Mori K."/>
        </authorList>
    </citation>
    <scope>NUCLEOTIDE SEQUENCE [LARGE SCALE GENOMIC DNA]</scope>
    <source>
        <strain evidence="2 3">CICC 11035S</strain>
    </source>
</reference>
<dbReference type="RefSeq" id="WP_267222523.1">
    <property type="nucleotide sequence ID" value="NZ_JAPCWC010000016.1"/>
</dbReference>
<dbReference type="Pfam" id="PF09339">
    <property type="entry name" value="HTH_IclR"/>
    <property type="match status" value="1"/>
</dbReference>
<comment type="caution">
    <text evidence="2">The sequence shown here is derived from an EMBL/GenBank/DDBJ whole genome shotgun (WGS) entry which is preliminary data.</text>
</comment>
<dbReference type="Proteomes" id="UP001589858">
    <property type="component" value="Unassembled WGS sequence"/>
</dbReference>
<organism evidence="2 3">
    <name type="scientific">Novosphingobium clariflavum</name>
    <dbReference type="NCBI Taxonomy" id="2029884"/>
    <lineage>
        <taxon>Bacteria</taxon>
        <taxon>Pseudomonadati</taxon>
        <taxon>Pseudomonadota</taxon>
        <taxon>Alphaproteobacteria</taxon>
        <taxon>Sphingomonadales</taxon>
        <taxon>Sphingomonadaceae</taxon>
        <taxon>Novosphingobium</taxon>
    </lineage>
</organism>
<name>A0ABV6SB64_9SPHN</name>
<proteinExistence type="predicted"/>
<protein>
    <submittedName>
        <fullName evidence="2">Helix-turn-helix domain-containing protein</fullName>
    </submittedName>
</protein>
<evidence type="ECO:0000259" key="1">
    <source>
        <dbReference type="Pfam" id="PF09339"/>
    </source>
</evidence>
<sequence>MFMIVSMNEGLSLSELSELASLKKSTASRYLLDMSEKTRAGGEGFGLISRDTDPMELRKNMYALSPQGRALVKKLSKVPAPTTAPDHNDEQGG</sequence>